<sequence>MKPPHTRLSFILPPLPHPLLRRRRISFPHYQSISITALRHASSMKQPPGPRPPKNPTRVSPAHTNKAAGVISGGKFEMPEITFYEQDEDQRSPPRRVGSVSTREELRAHEREFERVRRIEEEEDEEGEGGFLEMGLGGAKRKRGAMEDVEGNIGVLEELMRDPEMRGAGLQGELGELMGVLSGRNGVGGGQGEREERMVEKKSMTEEQRMMDLGMKRDVIEALLQDPEMRDVRDELRELRGELQNLEVGEEELAYEDLVEGIEDLEERDFLEGKKQVLLGKDGAAVEDQEREIEDEEEREEDERGLERRIDNVDLKKEMVDLAKMLKEPEMRELLKEMKKHSPDEPTAQSAAVVNDFANKTLKEEIAFNEDGDEGLEIKDLDDELADMESDLHNPAFAEKLDILKQILASQNSKHSTPRLTAASPPSKFSSKTPGAKIDPSTLPPTALLPLKSRIALASTLPEHQTALSRLTISLPHPHSRNPRVAHLNAVLRTAYMGANEDIRKALWRAYVRAKTVPGFLEAVTGDAWEMLWASQGVRWRGNEKREEHLEVLRGDMRQVGRGVPGEE</sequence>
<evidence type="ECO:0000313" key="3">
    <source>
        <dbReference type="Proteomes" id="UP000250266"/>
    </source>
</evidence>
<proteinExistence type="predicted"/>
<protein>
    <submittedName>
        <fullName evidence="2">Uncharacterized protein</fullName>
    </submittedName>
</protein>
<keyword evidence="3" id="KW-1185">Reference proteome</keyword>
<gene>
    <name evidence="2" type="ORF">K432DRAFT_386118</name>
</gene>
<organism evidence="2 3">
    <name type="scientific">Lepidopterella palustris CBS 459.81</name>
    <dbReference type="NCBI Taxonomy" id="1314670"/>
    <lineage>
        <taxon>Eukaryota</taxon>
        <taxon>Fungi</taxon>
        <taxon>Dikarya</taxon>
        <taxon>Ascomycota</taxon>
        <taxon>Pezizomycotina</taxon>
        <taxon>Dothideomycetes</taxon>
        <taxon>Pleosporomycetidae</taxon>
        <taxon>Mytilinidiales</taxon>
        <taxon>Argynnaceae</taxon>
        <taxon>Lepidopterella</taxon>
    </lineage>
</organism>
<feature type="region of interest" description="Disordered" evidence="1">
    <location>
        <begin position="412"/>
        <end position="445"/>
    </location>
</feature>
<feature type="region of interest" description="Disordered" evidence="1">
    <location>
        <begin position="120"/>
        <end position="144"/>
    </location>
</feature>
<feature type="compositionally biased region" description="Basic and acidic residues" evidence="1">
    <location>
        <begin position="192"/>
        <end position="204"/>
    </location>
</feature>
<feature type="region of interest" description="Disordered" evidence="1">
    <location>
        <begin position="39"/>
        <end position="104"/>
    </location>
</feature>
<accession>A0A8E2E1M0</accession>
<dbReference type="EMBL" id="KV745301">
    <property type="protein sequence ID" value="OCK75563.1"/>
    <property type="molecule type" value="Genomic_DNA"/>
</dbReference>
<feature type="region of interest" description="Disordered" evidence="1">
    <location>
        <begin position="286"/>
        <end position="305"/>
    </location>
</feature>
<reference evidence="2 3" key="1">
    <citation type="journal article" date="2016" name="Nat. Commun.">
        <title>Ectomycorrhizal ecology is imprinted in the genome of the dominant symbiotic fungus Cenococcum geophilum.</title>
        <authorList>
            <consortium name="DOE Joint Genome Institute"/>
            <person name="Peter M."/>
            <person name="Kohler A."/>
            <person name="Ohm R.A."/>
            <person name="Kuo A."/>
            <person name="Krutzmann J."/>
            <person name="Morin E."/>
            <person name="Arend M."/>
            <person name="Barry K.W."/>
            <person name="Binder M."/>
            <person name="Choi C."/>
            <person name="Clum A."/>
            <person name="Copeland A."/>
            <person name="Grisel N."/>
            <person name="Haridas S."/>
            <person name="Kipfer T."/>
            <person name="LaButti K."/>
            <person name="Lindquist E."/>
            <person name="Lipzen A."/>
            <person name="Maire R."/>
            <person name="Meier B."/>
            <person name="Mihaltcheva S."/>
            <person name="Molinier V."/>
            <person name="Murat C."/>
            <person name="Poggeler S."/>
            <person name="Quandt C.A."/>
            <person name="Sperisen C."/>
            <person name="Tritt A."/>
            <person name="Tisserant E."/>
            <person name="Crous P.W."/>
            <person name="Henrissat B."/>
            <person name="Nehls U."/>
            <person name="Egli S."/>
            <person name="Spatafora J.W."/>
            <person name="Grigoriev I.V."/>
            <person name="Martin F.M."/>
        </authorList>
    </citation>
    <scope>NUCLEOTIDE SEQUENCE [LARGE SCALE GENOMIC DNA]</scope>
    <source>
        <strain evidence="2 3">CBS 459.81</strain>
    </source>
</reference>
<dbReference type="Proteomes" id="UP000250266">
    <property type="component" value="Unassembled WGS sequence"/>
</dbReference>
<evidence type="ECO:0000256" key="1">
    <source>
        <dbReference type="SAM" id="MobiDB-lite"/>
    </source>
</evidence>
<feature type="compositionally biased region" description="Gly residues" evidence="1">
    <location>
        <begin position="129"/>
        <end position="138"/>
    </location>
</feature>
<feature type="compositionally biased region" description="Acidic residues" evidence="1">
    <location>
        <begin position="286"/>
        <end position="304"/>
    </location>
</feature>
<dbReference type="AlphaFoldDB" id="A0A8E2E1M0"/>
<feature type="region of interest" description="Disordered" evidence="1">
    <location>
        <begin position="181"/>
        <end position="204"/>
    </location>
</feature>
<dbReference type="OrthoDB" id="7984201at2759"/>
<evidence type="ECO:0000313" key="2">
    <source>
        <dbReference type="EMBL" id="OCK75563.1"/>
    </source>
</evidence>
<name>A0A8E2E1M0_9PEZI</name>